<proteinExistence type="predicted"/>
<reference evidence="1 2" key="1">
    <citation type="journal article" date="2014" name="PLoS ONE">
        <title>De novo Genome Assembly of the Fungal Plant Pathogen Pyrenophora semeniperda.</title>
        <authorList>
            <person name="Soliai M.M."/>
            <person name="Meyer S.E."/>
            <person name="Udall J.A."/>
            <person name="Elzinga D.E."/>
            <person name="Hermansen R.A."/>
            <person name="Bodily P.M."/>
            <person name="Hart A.A."/>
            <person name="Coleman C.E."/>
        </authorList>
    </citation>
    <scope>NUCLEOTIDE SEQUENCE [LARGE SCALE GENOMIC DNA]</scope>
    <source>
        <strain evidence="1 2">CCB06</strain>
        <tissue evidence="1">Mycelium</tissue>
    </source>
</reference>
<accession>A0A3M7LV73</accession>
<gene>
    <name evidence="1" type="ORF">GMOD_00005202</name>
</gene>
<organism evidence="1 2">
    <name type="scientific">Pyrenophora seminiperda CCB06</name>
    <dbReference type="NCBI Taxonomy" id="1302712"/>
    <lineage>
        <taxon>Eukaryota</taxon>
        <taxon>Fungi</taxon>
        <taxon>Dikarya</taxon>
        <taxon>Ascomycota</taxon>
        <taxon>Pezizomycotina</taxon>
        <taxon>Dothideomycetes</taxon>
        <taxon>Pleosporomycetidae</taxon>
        <taxon>Pleosporales</taxon>
        <taxon>Pleosporineae</taxon>
        <taxon>Pleosporaceae</taxon>
        <taxon>Pyrenophora</taxon>
    </lineage>
</organism>
<keyword evidence="2" id="KW-1185">Reference proteome</keyword>
<dbReference type="OrthoDB" id="3763894at2759"/>
<evidence type="ECO:0000313" key="2">
    <source>
        <dbReference type="Proteomes" id="UP000265663"/>
    </source>
</evidence>
<dbReference type="EMBL" id="KE747806">
    <property type="protein sequence ID" value="RMZ66133.1"/>
    <property type="molecule type" value="Genomic_DNA"/>
</dbReference>
<name>A0A3M7LV73_9PLEO</name>
<protein>
    <submittedName>
        <fullName evidence="1">Homocitrate synthase</fullName>
    </submittedName>
</protein>
<evidence type="ECO:0000313" key="1">
    <source>
        <dbReference type="EMBL" id="RMZ66133.1"/>
    </source>
</evidence>
<dbReference type="Proteomes" id="UP000265663">
    <property type="component" value="Unassembled WGS sequence"/>
</dbReference>
<dbReference type="AlphaFoldDB" id="A0A3M7LV73"/>
<sequence length="138" mass="14970">MASDRILISDFAPNCTADLSLEMHRSDTLPVSAGLIALGPTHVERDILFSCCHAWQTQIFSVGGTPCLQTAVCHVQECSPKDPTYVCVDMLREQWKVNGPFKCKTPKPLSKVSAGKGKKLAVKDVIFVLLAVLGAGWI</sequence>